<keyword evidence="9" id="KW-1185">Reference proteome</keyword>
<dbReference type="SUPFAM" id="SSF57716">
    <property type="entry name" value="Glucocorticoid receptor-like (DNA-binding domain)"/>
    <property type="match status" value="1"/>
</dbReference>
<dbReference type="InterPro" id="IPR018271">
    <property type="entry name" value="Ribosomal_uS14_CS"/>
</dbReference>
<dbReference type="FunFam" id="1.10.287.1480:FF:000001">
    <property type="entry name" value="30S ribosomal protein S14"/>
    <property type="match status" value="1"/>
</dbReference>
<name>A0A6I4SV70_9SPHN</name>
<dbReference type="GO" id="GO:0005737">
    <property type="term" value="C:cytoplasm"/>
    <property type="evidence" value="ECO:0007669"/>
    <property type="project" value="UniProtKB-ARBA"/>
</dbReference>
<evidence type="ECO:0000256" key="4">
    <source>
        <dbReference type="ARBA" id="ARBA00023274"/>
    </source>
</evidence>
<protein>
    <recommendedName>
        <fullName evidence="5 7">Small ribosomal subunit protein uS14</fullName>
    </recommendedName>
</protein>
<dbReference type="AlphaFoldDB" id="A0A6I4SV70"/>
<comment type="function">
    <text evidence="1 7">Binds 16S rRNA, required for the assembly of 30S particles and may also be responsible for determining the conformation of the 16S rRNA at the A site.</text>
</comment>
<reference evidence="8 9" key="1">
    <citation type="submission" date="2019-12" db="EMBL/GenBank/DDBJ databases">
        <title>Genomic-based taxomic classification of the family Erythrobacteraceae.</title>
        <authorList>
            <person name="Xu L."/>
        </authorList>
    </citation>
    <scope>NUCLEOTIDE SEQUENCE [LARGE SCALE GENOMIC DNA]</scope>
    <source>
        <strain evidence="8 9">MCCC 1K01500</strain>
    </source>
</reference>
<dbReference type="GO" id="GO:0003735">
    <property type="term" value="F:structural constituent of ribosome"/>
    <property type="evidence" value="ECO:0007669"/>
    <property type="project" value="InterPro"/>
</dbReference>
<comment type="similarity">
    <text evidence="2 7">Belongs to the universal ribosomal protein uS14 family.</text>
</comment>
<dbReference type="InterPro" id="IPR001209">
    <property type="entry name" value="Ribosomal_uS14"/>
</dbReference>
<keyword evidence="3 7" id="KW-0689">Ribosomal protein</keyword>
<dbReference type="GO" id="GO:0015935">
    <property type="term" value="C:small ribosomal subunit"/>
    <property type="evidence" value="ECO:0007669"/>
    <property type="project" value="TreeGrafter"/>
</dbReference>
<dbReference type="PROSITE" id="PS00527">
    <property type="entry name" value="RIBOSOMAL_S14"/>
    <property type="match status" value="1"/>
</dbReference>
<dbReference type="NCBIfam" id="NF006477">
    <property type="entry name" value="PRK08881.1"/>
    <property type="match status" value="1"/>
</dbReference>
<dbReference type="Pfam" id="PF00253">
    <property type="entry name" value="Ribosomal_S14"/>
    <property type="match status" value="1"/>
</dbReference>
<keyword evidence="4 7" id="KW-0687">Ribonucleoprotein</keyword>
<evidence type="ECO:0000256" key="5">
    <source>
        <dbReference type="ARBA" id="ARBA00035167"/>
    </source>
</evidence>
<dbReference type="OrthoDB" id="9810484at2"/>
<evidence type="ECO:0000256" key="6">
    <source>
        <dbReference type="ARBA" id="ARBA00047110"/>
    </source>
</evidence>
<dbReference type="Proteomes" id="UP000433652">
    <property type="component" value="Unassembled WGS sequence"/>
</dbReference>
<evidence type="ECO:0000313" key="8">
    <source>
        <dbReference type="EMBL" id="MXO59279.1"/>
    </source>
</evidence>
<dbReference type="InterPro" id="IPR023036">
    <property type="entry name" value="Ribosomal_uS14_bac/plastid"/>
</dbReference>
<keyword evidence="7" id="KW-0699">rRNA-binding</keyword>
<dbReference type="GO" id="GO:0006412">
    <property type="term" value="P:translation"/>
    <property type="evidence" value="ECO:0007669"/>
    <property type="project" value="UniProtKB-UniRule"/>
</dbReference>
<dbReference type="PANTHER" id="PTHR19836:SF19">
    <property type="entry name" value="SMALL RIBOSOMAL SUBUNIT PROTEIN US14M"/>
    <property type="match status" value="1"/>
</dbReference>
<organism evidence="8 9">
    <name type="scientific">Croceibacterium salegens</name>
    <dbReference type="NCBI Taxonomy" id="1737568"/>
    <lineage>
        <taxon>Bacteria</taxon>
        <taxon>Pseudomonadati</taxon>
        <taxon>Pseudomonadota</taxon>
        <taxon>Alphaproteobacteria</taxon>
        <taxon>Sphingomonadales</taxon>
        <taxon>Erythrobacteraceae</taxon>
        <taxon>Croceibacterium</taxon>
    </lineage>
</organism>
<dbReference type="Gene3D" id="1.10.287.1480">
    <property type="match status" value="1"/>
</dbReference>
<evidence type="ECO:0000256" key="2">
    <source>
        <dbReference type="ARBA" id="ARBA00009083"/>
    </source>
</evidence>
<evidence type="ECO:0000256" key="1">
    <source>
        <dbReference type="ARBA" id="ARBA00003686"/>
    </source>
</evidence>
<proteinExistence type="inferred from homology"/>
<keyword evidence="7" id="KW-0694">RNA-binding</keyword>
<comment type="subunit">
    <text evidence="6 7">Part of the 30S ribosomal subunit. Contacts proteins S3 and S10.</text>
</comment>
<dbReference type="RefSeq" id="WP_159793532.1">
    <property type="nucleotide sequence ID" value="NZ_WTYM01000033.1"/>
</dbReference>
<evidence type="ECO:0000256" key="3">
    <source>
        <dbReference type="ARBA" id="ARBA00022980"/>
    </source>
</evidence>
<comment type="caution">
    <text evidence="8">The sequence shown here is derived from an EMBL/GenBank/DDBJ whole genome shotgun (WGS) entry which is preliminary data.</text>
</comment>
<dbReference type="EMBL" id="WTYM01000033">
    <property type="protein sequence ID" value="MXO59279.1"/>
    <property type="molecule type" value="Genomic_DNA"/>
</dbReference>
<dbReference type="HAMAP" id="MF_00537">
    <property type="entry name" value="Ribosomal_uS14_1"/>
    <property type="match status" value="1"/>
</dbReference>
<sequence length="101" mass="11642">MAKLSSINKNERRKKLVKKYAAKYAKLKAIADDKSVDETERLMARLKMAELPRNGNPTRIRNRCTTTGRPRGYYRKFGLCRIELRDKANKGLIPGVTKSSW</sequence>
<accession>A0A6I4SV70</accession>
<dbReference type="PANTHER" id="PTHR19836">
    <property type="entry name" value="30S RIBOSOMAL PROTEIN S14"/>
    <property type="match status" value="1"/>
</dbReference>
<gene>
    <name evidence="7 8" type="primary">rpsN</name>
    <name evidence="8" type="ORF">GRI89_06965</name>
</gene>
<dbReference type="GO" id="GO:0019843">
    <property type="term" value="F:rRNA binding"/>
    <property type="evidence" value="ECO:0007669"/>
    <property type="project" value="UniProtKB-UniRule"/>
</dbReference>
<evidence type="ECO:0000256" key="7">
    <source>
        <dbReference type="HAMAP-Rule" id="MF_00537"/>
    </source>
</evidence>
<evidence type="ECO:0000313" key="9">
    <source>
        <dbReference type="Proteomes" id="UP000433652"/>
    </source>
</evidence>